<dbReference type="Pfam" id="PF13577">
    <property type="entry name" value="SnoaL_4"/>
    <property type="match status" value="1"/>
</dbReference>
<evidence type="ECO:0000313" key="3">
    <source>
        <dbReference type="Proteomes" id="UP001138757"/>
    </source>
</evidence>
<feature type="domain" description="SnoaL-like" evidence="1">
    <location>
        <begin position="15"/>
        <end position="147"/>
    </location>
</feature>
<dbReference type="Proteomes" id="UP001138757">
    <property type="component" value="Unassembled WGS sequence"/>
</dbReference>
<dbReference type="InterPro" id="IPR032710">
    <property type="entry name" value="NTF2-like_dom_sf"/>
</dbReference>
<reference evidence="2" key="1">
    <citation type="submission" date="2021-05" db="EMBL/GenBank/DDBJ databases">
        <title>Genome of Sphingobium sp. strain.</title>
        <authorList>
            <person name="Fan R."/>
        </authorList>
    </citation>
    <scope>NUCLEOTIDE SEQUENCE</scope>
    <source>
        <strain evidence="2">H33</strain>
    </source>
</reference>
<accession>A0A9X1DBG7</accession>
<keyword evidence="3" id="KW-1185">Reference proteome</keyword>
<dbReference type="SUPFAM" id="SSF54427">
    <property type="entry name" value="NTF2-like"/>
    <property type="match status" value="1"/>
</dbReference>
<protein>
    <submittedName>
        <fullName evidence="2">Nuclear transport factor 2 family protein</fullName>
    </submittedName>
</protein>
<comment type="caution">
    <text evidence="2">The sequence shown here is derived from an EMBL/GenBank/DDBJ whole genome shotgun (WGS) entry which is preliminary data.</text>
</comment>
<dbReference type="Gene3D" id="3.10.450.50">
    <property type="match status" value="1"/>
</dbReference>
<dbReference type="InterPro" id="IPR037401">
    <property type="entry name" value="SnoaL-like"/>
</dbReference>
<sequence>MSEVDLAALAADVRYLKDRTQIIDALNRYTRGLDRMDRELAMSAFHPDATDDRDAPYDTVGQKERGRHPFGREARIDWLMEVLKPYKYTAHYITNFTIDIQGDEAHTETYVITAVLETEPGDWCVLGGARYIDRLVRYEDRWVIMHREVPLDFNVIVGTRRLPPETTWSLRNRDDRSYARPLTLKPESLARFGM</sequence>
<gene>
    <name evidence="2" type="ORF">KK488_07925</name>
</gene>
<dbReference type="CDD" id="cd00531">
    <property type="entry name" value="NTF2_like"/>
    <property type="match status" value="1"/>
</dbReference>
<dbReference type="RefSeq" id="WP_214622607.1">
    <property type="nucleotide sequence ID" value="NZ_JAHGAW010000004.1"/>
</dbReference>
<evidence type="ECO:0000259" key="1">
    <source>
        <dbReference type="Pfam" id="PF13577"/>
    </source>
</evidence>
<evidence type="ECO:0000313" key="2">
    <source>
        <dbReference type="EMBL" id="MBT2186874.1"/>
    </source>
</evidence>
<organism evidence="2 3">
    <name type="scientific">Sphingobium nicotianae</name>
    <dbReference type="NCBI Taxonomy" id="2782607"/>
    <lineage>
        <taxon>Bacteria</taxon>
        <taxon>Pseudomonadati</taxon>
        <taxon>Pseudomonadota</taxon>
        <taxon>Alphaproteobacteria</taxon>
        <taxon>Sphingomonadales</taxon>
        <taxon>Sphingomonadaceae</taxon>
        <taxon>Sphingobium</taxon>
    </lineage>
</organism>
<dbReference type="EMBL" id="JAHGAW010000004">
    <property type="protein sequence ID" value="MBT2186874.1"/>
    <property type="molecule type" value="Genomic_DNA"/>
</dbReference>
<dbReference type="AlphaFoldDB" id="A0A9X1DBG7"/>
<proteinExistence type="predicted"/>
<name>A0A9X1DBG7_9SPHN</name>